<dbReference type="InterPro" id="IPR009057">
    <property type="entry name" value="Homeodomain-like_sf"/>
</dbReference>
<organism evidence="1 2">
    <name type="scientific">Hymenobacter gummosus</name>
    <dbReference type="NCBI Taxonomy" id="1776032"/>
    <lineage>
        <taxon>Bacteria</taxon>
        <taxon>Pseudomonadati</taxon>
        <taxon>Bacteroidota</taxon>
        <taxon>Cytophagia</taxon>
        <taxon>Cytophagales</taxon>
        <taxon>Hymenobacteraceae</taxon>
        <taxon>Hymenobacter</taxon>
    </lineage>
</organism>
<proteinExistence type="predicted"/>
<dbReference type="RefSeq" id="WP_126696110.1">
    <property type="nucleotide sequence ID" value="NZ_RXOF01000021.1"/>
</dbReference>
<sequence>MRERVAAAAGTLAAVATRFGVSVSFVTKLRQRQRVRGSVAALPHRGGPPPHLAAAGQQLLVACLRQQPDATLDELRVWLAAVGSPAVSKFTLGRAVQRLGGRRQKSTCLPPNVTPNG</sequence>
<evidence type="ECO:0000313" key="2">
    <source>
        <dbReference type="Proteomes" id="UP000282184"/>
    </source>
</evidence>
<protein>
    <submittedName>
        <fullName evidence="1">Uncharacterized protein</fullName>
    </submittedName>
</protein>
<dbReference type="AlphaFoldDB" id="A0A431TVD5"/>
<reference evidence="1 2" key="1">
    <citation type="submission" date="2018-12" db="EMBL/GenBank/DDBJ databases">
        <title>Hymenobacter gummosus sp. nov., isolated from a spring.</title>
        <authorList>
            <person name="Nie L."/>
        </authorList>
    </citation>
    <scope>NUCLEOTIDE SEQUENCE [LARGE SCALE GENOMIC DNA]</scope>
    <source>
        <strain evidence="1 2">KCTC 52166</strain>
    </source>
</reference>
<accession>A0A431TVD5</accession>
<evidence type="ECO:0000313" key="1">
    <source>
        <dbReference type="EMBL" id="RTQ45297.1"/>
    </source>
</evidence>
<dbReference type="OrthoDB" id="886072at2"/>
<gene>
    <name evidence="1" type="ORF">EJV47_25810</name>
</gene>
<keyword evidence="2" id="KW-1185">Reference proteome</keyword>
<dbReference type="SUPFAM" id="SSF46689">
    <property type="entry name" value="Homeodomain-like"/>
    <property type="match status" value="1"/>
</dbReference>
<dbReference type="Proteomes" id="UP000282184">
    <property type="component" value="Unassembled WGS sequence"/>
</dbReference>
<dbReference type="EMBL" id="RXOF01000021">
    <property type="protein sequence ID" value="RTQ45297.1"/>
    <property type="molecule type" value="Genomic_DNA"/>
</dbReference>
<name>A0A431TVD5_9BACT</name>
<comment type="caution">
    <text evidence="1">The sequence shown here is derived from an EMBL/GenBank/DDBJ whole genome shotgun (WGS) entry which is preliminary data.</text>
</comment>